<feature type="compositionally biased region" description="Polar residues" evidence="1">
    <location>
        <begin position="79"/>
        <end position="90"/>
    </location>
</feature>
<accession>A0A229TBB2</accession>
<feature type="region of interest" description="Disordered" evidence="1">
    <location>
        <begin position="52"/>
        <end position="90"/>
    </location>
</feature>
<name>A0A229TBB2_9PSEU</name>
<dbReference type="Proteomes" id="UP000215199">
    <property type="component" value="Unassembled WGS sequence"/>
</dbReference>
<comment type="caution">
    <text evidence="2">The sequence shown here is derived from an EMBL/GenBank/DDBJ whole genome shotgun (WGS) entry which is preliminary data.</text>
</comment>
<evidence type="ECO:0000313" key="2">
    <source>
        <dbReference type="EMBL" id="OXM68545.1"/>
    </source>
</evidence>
<proteinExistence type="predicted"/>
<protein>
    <submittedName>
        <fullName evidence="2">Uncharacterized protein</fullName>
    </submittedName>
</protein>
<keyword evidence="3" id="KW-1185">Reference proteome</keyword>
<dbReference type="AlphaFoldDB" id="A0A229TBB2"/>
<dbReference type="EMBL" id="NMUL01000010">
    <property type="protein sequence ID" value="OXM68545.1"/>
    <property type="molecule type" value="Genomic_DNA"/>
</dbReference>
<sequence>MVVERETFRSRGEWSKYVSDQRERVRVCRRYQCDEPALWRRMCAAHWARWQNGVDPLDQPGDDGEVPERQVWQPPLRDSSVSQRKPSGRW</sequence>
<reference evidence="3" key="1">
    <citation type="submission" date="2017-07" db="EMBL/GenBank/DDBJ databases">
        <title>Comparative genome mining reveals phylogenetic distribution patterns of secondary metabolites in Amycolatopsis.</title>
        <authorList>
            <person name="Adamek M."/>
            <person name="Alanjary M."/>
            <person name="Sales-Ortells H."/>
            <person name="Goodfellow M."/>
            <person name="Bull A.T."/>
            <person name="Kalinowski J."/>
            <person name="Ziemert N."/>
        </authorList>
    </citation>
    <scope>NUCLEOTIDE SEQUENCE [LARGE SCALE GENOMIC DNA]</scope>
    <source>
        <strain evidence="3">H5</strain>
    </source>
</reference>
<gene>
    <name evidence="2" type="ORF">CF165_12600</name>
</gene>
<evidence type="ECO:0000256" key="1">
    <source>
        <dbReference type="SAM" id="MobiDB-lite"/>
    </source>
</evidence>
<evidence type="ECO:0000313" key="3">
    <source>
        <dbReference type="Proteomes" id="UP000215199"/>
    </source>
</evidence>
<dbReference type="OrthoDB" id="3632138at2"/>
<organism evidence="2 3">
    <name type="scientific">Amycolatopsis vastitatis</name>
    <dbReference type="NCBI Taxonomy" id="1905142"/>
    <lineage>
        <taxon>Bacteria</taxon>
        <taxon>Bacillati</taxon>
        <taxon>Actinomycetota</taxon>
        <taxon>Actinomycetes</taxon>
        <taxon>Pseudonocardiales</taxon>
        <taxon>Pseudonocardiaceae</taxon>
        <taxon>Amycolatopsis</taxon>
    </lineage>
</organism>